<proteinExistence type="predicted"/>
<dbReference type="InterPro" id="IPR029058">
    <property type="entry name" value="AB_hydrolase_fold"/>
</dbReference>
<dbReference type="Proteomes" id="UP001059041">
    <property type="component" value="Linkage Group LG6"/>
</dbReference>
<dbReference type="AlphaFoldDB" id="A0A9W8C6Z9"/>
<gene>
    <name evidence="2" type="ORF">IRJ41_016420</name>
</gene>
<dbReference type="SUPFAM" id="SSF53474">
    <property type="entry name" value="alpha/beta-Hydrolases"/>
    <property type="match status" value="1"/>
</dbReference>
<protein>
    <submittedName>
        <fullName evidence="2">Testis-expressed sequence 30 protein</fullName>
    </submittedName>
</protein>
<keyword evidence="3" id="KW-1185">Reference proteome</keyword>
<dbReference type="EMBL" id="JAFHDT010000006">
    <property type="protein sequence ID" value="KAI7808873.1"/>
    <property type="molecule type" value="Genomic_DNA"/>
</dbReference>
<dbReference type="PANTHER" id="PTHR13136:SF11">
    <property type="entry name" value="TESTIS-EXPRESSED PROTEIN 30"/>
    <property type="match status" value="1"/>
</dbReference>
<name>A0A9W8C6Z9_TRIRA</name>
<comment type="caution">
    <text evidence="2">The sequence shown here is derived from an EMBL/GenBank/DDBJ whole genome shotgun (WGS) entry which is preliminary data.</text>
</comment>
<dbReference type="InterPro" id="IPR026555">
    <property type="entry name" value="NSL3/Tex30"/>
</dbReference>
<feature type="domain" description="KANL3/Tex30 alpha/beta hydrolase-like" evidence="1">
    <location>
        <begin position="31"/>
        <end position="214"/>
    </location>
</feature>
<sequence>VVIPQENVRIPFEQKQLDGVFTVPADVTALRAAVVMTHGAGGDMHISHLETMARALACSGVLCLRFTCKGLNLAYRIRAYRAAVDYLKAHERYTPNSIFLGGRSMGARAAVAVGRVMCAEQEDAVQGLLCLSFPLHPPGKTHTHIERSQDLRALSHTPVLFVSGTADTMCEQKLMENVIKLMQCPIAVHWVKGASHGLTVRGRTEESVSEEVNSQIITWILEHKLDKY</sequence>
<evidence type="ECO:0000313" key="2">
    <source>
        <dbReference type="EMBL" id="KAI7808873.1"/>
    </source>
</evidence>
<dbReference type="PANTHER" id="PTHR13136">
    <property type="entry name" value="TESTIS DEVELOPMENT PROTEIN PRTD"/>
    <property type="match status" value="1"/>
</dbReference>
<organism evidence="2 3">
    <name type="scientific">Triplophysa rosa</name>
    <name type="common">Cave loach</name>
    <dbReference type="NCBI Taxonomy" id="992332"/>
    <lineage>
        <taxon>Eukaryota</taxon>
        <taxon>Metazoa</taxon>
        <taxon>Chordata</taxon>
        <taxon>Craniata</taxon>
        <taxon>Vertebrata</taxon>
        <taxon>Euteleostomi</taxon>
        <taxon>Actinopterygii</taxon>
        <taxon>Neopterygii</taxon>
        <taxon>Teleostei</taxon>
        <taxon>Ostariophysi</taxon>
        <taxon>Cypriniformes</taxon>
        <taxon>Nemacheilidae</taxon>
        <taxon>Triplophysa</taxon>
    </lineage>
</organism>
<dbReference type="Pfam" id="PF20408">
    <property type="entry name" value="Abhydrolase_11"/>
    <property type="match status" value="1"/>
</dbReference>
<dbReference type="Gene3D" id="3.40.50.1820">
    <property type="entry name" value="alpha/beta hydrolase"/>
    <property type="match status" value="1"/>
</dbReference>
<reference evidence="2" key="1">
    <citation type="submission" date="2021-02" db="EMBL/GenBank/DDBJ databases">
        <title>Comparative genomics reveals that relaxation of natural selection precedes convergent phenotypic evolution of cavefish.</title>
        <authorList>
            <person name="Peng Z."/>
        </authorList>
    </citation>
    <scope>NUCLEOTIDE SEQUENCE</scope>
    <source>
        <tissue evidence="2">Muscle</tissue>
    </source>
</reference>
<evidence type="ECO:0000313" key="3">
    <source>
        <dbReference type="Proteomes" id="UP001059041"/>
    </source>
</evidence>
<evidence type="ECO:0000259" key="1">
    <source>
        <dbReference type="Pfam" id="PF20408"/>
    </source>
</evidence>
<dbReference type="InterPro" id="IPR046879">
    <property type="entry name" value="KANL3/Tex30_Abhydrolase"/>
</dbReference>
<accession>A0A9W8C6Z9</accession>
<feature type="non-terminal residue" evidence="2">
    <location>
        <position position="1"/>
    </location>
</feature>